<dbReference type="HOGENOM" id="CLU_002055_1_1_1"/>
<evidence type="ECO:0008006" key="3">
    <source>
        <dbReference type="Google" id="ProtNLM"/>
    </source>
</evidence>
<proteinExistence type="predicted"/>
<dbReference type="EMBL" id="JNVN01003284">
    <property type="protein sequence ID" value="KHJ31072.1"/>
    <property type="molecule type" value="Genomic_DNA"/>
</dbReference>
<dbReference type="AlphaFoldDB" id="A0A0B1NXF1"/>
<name>A0A0B1NXF1_UNCNE</name>
<evidence type="ECO:0000313" key="1">
    <source>
        <dbReference type="EMBL" id="KHJ31072.1"/>
    </source>
</evidence>
<comment type="caution">
    <text evidence="1">The sequence shown here is derived from an EMBL/GenBank/DDBJ whole genome shotgun (WGS) entry which is preliminary data.</text>
</comment>
<protein>
    <recommendedName>
        <fullName evidence="3">Reverse transcriptase Ty1/copia-type domain-containing protein</fullName>
    </recommendedName>
</protein>
<dbReference type="STRING" id="52586.A0A0B1NXF1"/>
<keyword evidence="2" id="KW-1185">Reference proteome</keyword>
<dbReference type="Proteomes" id="UP000030854">
    <property type="component" value="Unassembled WGS sequence"/>
</dbReference>
<evidence type="ECO:0000313" key="2">
    <source>
        <dbReference type="Proteomes" id="UP000030854"/>
    </source>
</evidence>
<gene>
    <name evidence="1" type="ORF">EV44_g1755</name>
</gene>
<accession>A0A0B1NXF1</accession>
<organism evidence="1 2">
    <name type="scientific">Uncinula necator</name>
    <name type="common">Grape powdery mildew</name>
    <dbReference type="NCBI Taxonomy" id="52586"/>
    <lineage>
        <taxon>Eukaryota</taxon>
        <taxon>Fungi</taxon>
        <taxon>Dikarya</taxon>
        <taxon>Ascomycota</taxon>
        <taxon>Pezizomycotina</taxon>
        <taxon>Leotiomycetes</taxon>
        <taxon>Erysiphales</taxon>
        <taxon>Erysiphaceae</taxon>
        <taxon>Erysiphe</taxon>
    </lineage>
</organism>
<reference evidence="1 2" key="1">
    <citation type="journal article" date="2014" name="BMC Genomics">
        <title>Adaptive genomic structural variation in the grape powdery mildew pathogen, Erysiphe necator.</title>
        <authorList>
            <person name="Jones L."/>
            <person name="Riaz S."/>
            <person name="Morales-Cruz A."/>
            <person name="Amrine K.C."/>
            <person name="McGuire B."/>
            <person name="Gubler W.D."/>
            <person name="Walker M.A."/>
            <person name="Cantu D."/>
        </authorList>
    </citation>
    <scope>NUCLEOTIDE SEQUENCE [LARGE SCALE GENOMIC DNA]</scope>
    <source>
        <strain evidence="2">c</strain>
    </source>
</reference>
<sequence>MGISVGSIVMLNLPLHRAPESGNHWFNTYHKHHTKNLGLSKSAYDPCLLIRNDDEYFGIIGMQIDDTFGLTNTKFAELEEEKIKEANIKYKKRGILTVDKPLKFNGGLITLMKNGNVSLTQESYCKNLKTVNIKEVVTKTSSRGVVRSNLTPKDQYVAQRAAGSYIGTMCQPEVCAALSLAAQAINPNMDDAKALNKALQWQIENPKRGLTFINIEEDFEVLVFVASSFANNKDYTSQLGTIIAIKDKTGHINIIHYNSIKAKRVVRSVLNAELQGLPLGFDMGACIKKTYEKIFKKNIPLVVYTDSKSLYDCVIRLGMTLDKRMMIDVMVIRDAYEERELKKKRVYR</sequence>